<protein>
    <submittedName>
        <fullName evidence="2">Thiol-disulfide isomerase</fullName>
    </submittedName>
</protein>
<evidence type="ECO:0000259" key="1">
    <source>
        <dbReference type="SMART" id="SM01248"/>
    </source>
</evidence>
<dbReference type="InterPro" id="IPR011649">
    <property type="entry name" value="KaiB_domain"/>
</dbReference>
<dbReference type="GO" id="GO:0048511">
    <property type="term" value="P:rhythmic process"/>
    <property type="evidence" value="ECO:0007669"/>
    <property type="project" value="InterPro"/>
</dbReference>
<dbReference type="GO" id="GO:0016853">
    <property type="term" value="F:isomerase activity"/>
    <property type="evidence" value="ECO:0007669"/>
    <property type="project" value="UniProtKB-KW"/>
</dbReference>
<dbReference type="PANTHER" id="PTHR41709">
    <property type="entry name" value="KAIB-LIKE PROTEIN 1"/>
    <property type="match status" value="1"/>
</dbReference>
<sequence>MQPLAPMPPSDAQQALNAAPGAAIDPGYVLTLYVASLTPRSAMAIQSVKEVCEKYLSGQYSLEVVDIYERPSLAKHDKILAAPTLIKRLPLPLRRLIGDMADEHRVLIGLDLRTRLEPQETQI</sequence>
<dbReference type="AlphaFoldDB" id="A0AAJ0UHM3"/>
<dbReference type="Proteomes" id="UP001296967">
    <property type="component" value="Unassembled WGS sequence"/>
</dbReference>
<dbReference type="InterPro" id="IPR036249">
    <property type="entry name" value="Thioredoxin-like_sf"/>
</dbReference>
<evidence type="ECO:0000313" key="2">
    <source>
        <dbReference type="EMBL" id="MBK5930697.1"/>
    </source>
</evidence>
<dbReference type="PANTHER" id="PTHR41709:SF2">
    <property type="entry name" value="CIRCADIAN CLOCK PROTEIN KAIB2"/>
    <property type="match status" value="1"/>
</dbReference>
<name>A0AAJ0UHM3_HALSE</name>
<dbReference type="InterPro" id="IPR039022">
    <property type="entry name" value="KaiB-like"/>
</dbReference>
<organism evidence="2 3">
    <name type="scientific">Halochromatium salexigens</name>
    <name type="common">Chromatium salexigens</name>
    <dbReference type="NCBI Taxonomy" id="49447"/>
    <lineage>
        <taxon>Bacteria</taxon>
        <taxon>Pseudomonadati</taxon>
        <taxon>Pseudomonadota</taxon>
        <taxon>Gammaproteobacteria</taxon>
        <taxon>Chromatiales</taxon>
        <taxon>Chromatiaceae</taxon>
        <taxon>Halochromatium</taxon>
    </lineage>
</organism>
<dbReference type="CDD" id="cd02978">
    <property type="entry name" value="KaiB_like"/>
    <property type="match status" value="1"/>
</dbReference>
<reference evidence="2" key="2">
    <citation type="journal article" date="2020" name="Microorganisms">
        <title>Osmotic Adaptation and Compatible Solute Biosynthesis of Phototrophic Bacteria as Revealed from Genome Analyses.</title>
        <authorList>
            <person name="Imhoff J.F."/>
            <person name="Rahn T."/>
            <person name="Kunzel S."/>
            <person name="Keller A."/>
            <person name="Neulinger S.C."/>
        </authorList>
    </citation>
    <scope>NUCLEOTIDE SEQUENCE</scope>
    <source>
        <strain evidence="2">DSM 4395</strain>
    </source>
</reference>
<dbReference type="Gene3D" id="3.40.30.10">
    <property type="entry name" value="Glutaredoxin"/>
    <property type="match status" value="1"/>
</dbReference>
<proteinExistence type="predicted"/>
<dbReference type="SMART" id="SM01248">
    <property type="entry name" value="KaiB"/>
    <property type="match status" value="1"/>
</dbReference>
<feature type="domain" description="KaiB" evidence="1">
    <location>
        <begin position="31"/>
        <end position="112"/>
    </location>
</feature>
<keyword evidence="2" id="KW-0413">Isomerase</keyword>
<gene>
    <name evidence="2" type="ORF">CCR82_09225</name>
</gene>
<accession>A0AAJ0UHM3</accession>
<reference evidence="2" key="1">
    <citation type="submission" date="2017-05" db="EMBL/GenBank/DDBJ databases">
        <authorList>
            <person name="Imhoff J.F."/>
            <person name="Rahn T."/>
            <person name="Kuenzel S."/>
            <person name="Neulinger S.C."/>
        </authorList>
    </citation>
    <scope>NUCLEOTIDE SEQUENCE</scope>
    <source>
        <strain evidence="2">DSM 4395</strain>
    </source>
</reference>
<evidence type="ECO:0000313" key="3">
    <source>
        <dbReference type="Proteomes" id="UP001296967"/>
    </source>
</evidence>
<dbReference type="SUPFAM" id="SSF52833">
    <property type="entry name" value="Thioredoxin-like"/>
    <property type="match status" value="1"/>
</dbReference>
<keyword evidence="3" id="KW-1185">Reference proteome</keyword>
<dbReference type="EMBL" id="NHSF01000056">
    <property type="protein sequence ID" value="MBK5930697.1"/>
    <property type="molecule type" value="Genomic_DNA"/>
</dbReference>
<dbReference type="Pfam" id="PF07689">
    <property type="entry name" value="KaiB"/>
    <property type="match status" value="1"/>
</dbReference>
<comment type="caution">
    <text evidence="2">The sequence shown here is derived from an EMBL/GenBank/DDBJ whole genome shotgun (WGS) entry which is preliminary data.</text>
</comment>